<organism evidence="10 11">
    <name type="scientific">Sphingobacterium spiritivorum</name>
    <name type="common">Flavobacterium spiritivorum</name>
    <dbReference type="NCBI Taxonomy" id="258"/>
    <lineage>
        <taxon>Bacteria</taxon>
        <taxon>Pseudomonadati</taxon>
        <taxon>Bacteroidota</taxon>
        <taxon>Sphingobacteriia</taxon>
        <taxon>Sphingobacteriales</taxon>
        <taxon>Sphingobacteriaceae</taxon>
        <taxon>Sphingobacterium</taxon>
    </lineage>
</organism>
<comment type="similarity">
    <text evidence="2">Belongs to the DNA repair enzymes AP/ExoA family.</text>
</comment>
<dbReference type="InterPro" id="IPR005135">
    <property type="entry name" value="Endo/exonuclease/phosphatase"/>
</dbReference>
<evidence type="ECO:0000313" key="10">
    <source>
        <dbReference type="EMBL" id="SUI97821.1"/>
    </source>
</evidence>
<evidence type="ECO:0000256" key="4">
    <source>
        <dbReference type="ARBA" id="ARBA00022801"/>
    </source>
</evidence>
<sequence length="255" mass="29451">MKIITYNVNGLRAALRKGWLDWLKSTHADVICLQEIKATPDLIPEVALLEQLGYEHYWYPAQKKGYSGTAIFTKISPKRVEYGCGHELYDFEGRVIRADFEKFSVMSTYFPSGTTGEARQTFKYQFLDDFQQYSDSLLKDIPNLIVCGDYNICHRAIDIHNPKSNANTSGFLPEEREWMENFINSGYVDSFRHLNPEPHQYSWWSYRAGARARNLGWRIDYNMVSAPLASQIEKSYLLNDAVHSDHCPVVVEISE</sequence>
<dbReference type="InterPro" id="IPR020847">
    <property type="entry name" value="AP_endonuclease_F1_BS"/>
</dbReference>
<dbReference type="PANTHER" id="PTHR22748">
    <property type="entry name" value="AP ENDONUCLEASE"/>
    <property type="match status" value="1"/>
</dbReference>
<dbReference type="GO" id="GO:0008081">
    <property type="term" value="F:phosphoric diester hydrolase activity"/>
    <property type="evidence" value="ECO:0007669"/>
    <property type="project" value="TreeGrafter"/>
</dbReference>
<dbReference type="SUPFAM" id="SSF56219">
    <property type="entry name" value="DNase I-like"/>
    <property type="match status" value="1"/>
</dbReference>
<dbReference type="InterPro" id="IPR004808">
    <property type="entry name" value="AP_endonuc_1"/>
</dbReference>
<reference evidence="10 11" key="1">
    <citation type="submission" date="2018-06" db="EMBL/GenBank/DDBJ databases">
        <authorList>
            <consortium name="Pathogen Informatics"/>
            <person name="Doyle S."/>
        </authorList>
    </citation>
    <scope>NUCLEOTIDE SEQUENCE [LARGE SCALE GENOMIC DNA]</scope>
    <source>
        <strain evidence="10 11">NCTC11388</strain>
    </source>
</reference>
<evidence type="ECO:0000256" key="8">
    <source>
        <dbReference type="PIRSR" id="PIRSR604808-3"/>
    </source>
</evidence>
<feature type="domain" description="Endonuclease/exonuclease/phosphatase" evidence="9">
    <location>
        <begin position="4"/>
        <end position="229"/>
    </location>
</feature>
<comment type="cofactor">
    <cofactor evidence="1">
        <name>Mn(2+)</name>
        <dbReference type="ChEBI" id="CHEBI:29035"/>
    </cofactor>
</comment>
<accession>A0A380B9M7</accession>
<dbReference type="GO" id="GO:0008311">
    <property type="term" value="F:double-stranded DNA 3'-5' DNA exonuclease activity"/>
    <property type="evidence" value="ECO:0007669"/>
    <property type="project" value="UniProtKB-EC"/>
</dbReference>
<evidence type="ECO:0000256" key="6">
    <source>
        <dbReference type="PIRSR" id="PIRSR604808-1"/>
    </source>
</evidence>
<feature type="binding site" evidence="7">
    <location>
        <position position="149"/>
    </location>
    <ligand>
        <name>Mg(2+)</name>
        <dbReference type="ChEBI" id="CHEBI:18420"/>
        <label>1</label>
    </ligand>
</feature>
<dbReference type="InterPro" id="IPR036691">
    <property type="entry name" value="Endo/exonu/phosph_ase_sf"/>
</dbReference>
<evidence type="ECO:0000256" key="3">
    <source>
        <dbReference type="ARBA" id="ARBA00022723"/>
    </source>
</evidence>
<feature type="binding site" evidence="7">
    <location>
        <position position="151"/>
    </location>
    <ligand>
        <name>Mg(2+)</name>
        <dbReference type="ChEBI" id="CHEBI:18420"/>
        <label>1</label>
    </ligand>
</feature>
<keyword evidence="4 10" id="KW-0378">Hydrolase</keyword>
<dbReference type="GO" id="GO:0003677">
    <property type="term" value="F:DNA binding"/>
    <property type="evidence" value="ECO:0007669"/>
    <property type="project" value="InterPro"/>
</dbReference>
<feature type="binding site" evidence="7">
    <location>
        <position position="246"/>
    </location>
    <ligand>
        <name>Mg(2+)</name>
        <dbReference type="ChEBI" id="CHEBI:18420"/>
        <label>1</label>
    </ligand>
</feature>
<evidence type="ECO:0000259" key="9">
    <source>
        <dbReference type="Pfam" id="PF03372"/>
    </source>
</evidence>
<dbReference type="PROSITE" id="PS00727">
    <property type="entry name" value="AP_NUCLEASE_F1_2"/>
    <property type="match status" value="1"/>
</dbReference>
<dbReference type="RefSeq" id="WP_115168907.1">
    <property type="nucleotide sequence ID" value="NZ_UGYW01000001.1"/>
</dbReference>
<dbReference type="GO" id="GO:0003906">
    <property type="term" value="F:DNA-(apurinic or apyrimidinic site) endonuclease activity"/>
    <property type="evidence" value="ECO:0007669"/>
    <property type="project" value="TreeGrafter"/>
</dbReference>
<feature type="binding site" evidence="7">
    <location>
        <position position="245"/>
    </location>
    <ligand>
        <name>Mg(2+)</name>
        <dbReference type="ChEBI" id="CHEBI:18420"/>
        <label>1</label>
    </ligand>
</feature>
<gene>
    <name evidence="10" type="primary">exoA</name>
    <name evidence="10" type="ORF">NCTC11388_00445</name>
</gene>
<evidence type="ECO:0000256" key="7">
    <source>
        <dbReference type="PIRSR" id="PIRSR604808-2"/>
    </source>
</evidence>
<dbReference type="PROSITE" id="PS00726">
    <property type="entry name" value="AP_NUCLEASE_F1_1"/>
    <property type="match status" value="1"/>
</dbReference>
<dbReference type="Pfam" id="PF03372">
    <property type="entry name" value="Exo_endo_phos"/>
    <property type="match status" value="1"/>
</dbReference>
<protein>
    <submittedName>
        <fullName evidence="10">Exodeoxyribonuclease</fullName>
        <ecNumber evidence="10">3.1.11.2</ecNumber>
    </submittedName>
</protein>
<evidence type="ECO:0000313" key="11">
    <source>
        <dbReference type="Proteomes" id="UP000254893"/>
    </source>
</evidence>
<keyword evidence="3 7" id="KW-0479">Metal-binding</keyword>
<evidence type="ECO:0000256" key="2">
    <source>
        <dbReference type="ARBA" id="ARBA00007092"/>
    </source>
</evidence>
<dbReference type="Proteomes" id="UP000254893">
    <property type="component" value="Unassembled WGS sequence"/>
</dbReference>
<dbReference type="Gene3D" id="3.60.10.10">
    <property type="entry name" value="Endonuclease/exonuclease/phosphatase"/>
    <property type="match status" value="1"/>
</dbReference>
<name>A0A380B9M7_SPHSI</name>
<dbReference type="AlphaFoldDB" id="A0A380B9M7"/>
<dbReference type="NCBIfam" id="TIGR00633">
    <property type="entry name" value="xth"/>
    <property type="match status" value="1"/>
</dbReference>
<keyword evidence="5 7" id="KW-0460">Magnesium</keyword>
<dbReference type="InterPro" id="IPR020848">
    <property type="entry name" value="AP_endonuclease_F1_CS"/>
</dbReference>
<comment type="cofactor">
    <cofactor evidence="7">
        <name>Mg(2+)</name>
        <dbReference type="ChEBI" id="CHEBI:18420"/>
    </cofactor>
    <cofactor evidence="7">
        <name>Mn(2+)</name>
        <dbReference type="ChEBI" id="CHEBI:29035"/>
    </cofactor>
    <text evidence="7">Probably binds two magnesium or manganese ions per subunit.</text>
</comment>
<feature type="site" description="Transition state stabilizer" evidence="8">
    <location>
        <position position="151"/>
    </location>
</feature>
<evidence type="ECO:0000256" key="5">
    <source>
        <dbReference type="ARBA" id="ARBA00022842"/>
    </source>
</evidence>
<feature type="binding site" evidence="7">
    <location>
        <position position="35"/>
    </location>
    <ligand>
        <name>Mg(2+)</name>
        <dbReference type="ChEBI" id="CHEBI:18420"/>
        <label>1</label>
    </ligand>
</feature>
<dbReference type="GO" id="GO:0046872">
    <property type="term" value="F:metal ion binding"/>
    <property type="evidence" value="ECO:0007669"/>
    <property type="project" value="UniProtKB-KW"/>
</dbReference>
<feature type="active site" evidence="6">
    <location>
        <position position="109"/>
    </location>
</feature>
<feature type="site" description="Important for catalytic activity" evidence="8">
    <location>
        <position position="220"/>
    </location>
</feature>
<dbReference type="FunFam" id="3.60.10.10:FF:000026">
    <property type="entry name" value="Exodeoxyribonuclease III"/>
    <property type="match status" value="1"/>
</dbReference>
<feature type="binding site" evidence="7">
    <location>
        <position position="7"/>
    </location>
    <ligand>
        <name>Mg(2+)</name>
        <dbReference type="ChEBI" id="CHEBI:18420"/>
        <label>1</label>
    </ligand>
</feature>
<dbReference type="CDD" id="cd10281">
    <property type="entry name" value="Nape_like_AP-endo"/>
    <property type="match status" value="1"/>
</dbReference>
<keyword evidence="7" id="KW-0464">Manganese</keyword>
<dbReference type="NCBIfam" id="TIGR00195">
    <property type="entry name" value="exoDNase_III"/>
    <property type="match status" value="1"/>
</dbReference>
<dbReference type="GO" id="GO:0006284">
    <property type="term" value="P:base-excision repair"/>
    <property type="evidence" value="ECO:0007669"/>
    <property type="project" value="TreeGrafter"/>
</dbReference>
<evidence type="ECO:0000256" key="1">
    <source>
        <dbReference type="ARBA" id="ARBA00001936"/>
    </source>
</evidence>
<dbReference type="PROSITE" id="PS51435">
    <property type="entry name" value="AP_NUCLEASE_F1_4"/>
    <property type="match status" value="1"/>
</dbReference>
<proteinExistence type="inferred from homology"/>
<feature type="active site" description="Proton acceptor" evidence="6">
    <location>
        <position position="246"/>
    </location>
</feature>
<dbReference type="PANTHER" id="PTHR22748:SF6">
    <property type="entry name" value="DNA-(APURINIC OR APYRIMIDINIC SITE) ENDONUCLEASE"/>
    <property type="match status" value="1"/>
</dbReference>
<feature type="site" description="Interaction with DNA substrate" evidence="8">
    <location>
        <position position="246"/>
    </location>
</feature>
<feature type="active site" description="Proton donor/acceptor" evidence="6">
    <location>
        <position position="149"/>
    </location>
</feature>
<dbReference type="EMBL" id="UGYW01000001">
    <property type="protein sequence ID" value="SUI97821.1"/>
    <property type="molecule type" value="Genomic_DNA"/>
</dbReference>
<dbReference type="EC" id="3.1.11.2" evidence="10"/>